<organism evidence="1 2">
    <name type="scientific">Gemmata massiliana</name>
    <dbReference type="NCBI Taxonomy" id="1210884"/>
    <lineage>
        <taxon>Bacteria</taxon>
        <taxon>Pseudomonadati</taxon>
        <taxon>Planctomycetota</taxon>
        <taxon>Planctomycetia</taxon>
        <taxon>Gemmatales</taxon>
        <taxon>Gemmataceae</taxon>
        <taxon>Gemmata</taxon>
    </lineage>
</organism>
<protein>
    <submittedName>
        <fullName evidence="1">Uncharacterized protein</fullName>
    </submittedName>
</protein>
<dbReference type="Proteomes" id="UP000464178">
    <property type="component" value="Chromosome"/>
</dbReference>
<name>A0A6P2D1Y1_9BACT</name>
<sequence length="109" mass="11841">MASSDYGGYAYRNGRRVEEWSDAVLSPDGIQSTPGGWPGWTIEAARSGGSYAQAVLDACHAEEMRDVIGLLVYAKDMKDRSGDTPAYRAKKEEGWARARAILAKLNGQS</sequence>
<dbReference type="KEGG" id="gms:SOIL9_26010"/>
<accession>A0A6P2D1Y1</accession>
<dbReference type="AlphaFoldDB" id="A0A6P2D1Y1"/>
<reference evidence="1 2" key="1">
    <citation type="submission" date="2019-05" db="EMBL/GenBank/DDBJ databases">
        <authorList>
            <consortium name="Science for Life Laboratories"/>
        </authorList>
    </citation>
    <scope>NUCLEOTIDE SEQUENCE [LARGE SCALE GENOMIC DNA]</scope>
    <source>
        <strain evidence="1">Soil9</strain>
    </source>
</reference>
<evidence type="ECO:0000313" key="1">
    <source>
        <dbReference type="EMBL" id="VTR95113.1"/>
    </source>
</evidence>
<evidence type="ECO:0000313" key="2">
    <source>
        <dbReference type="Proteomes" id="UP000464178"/>
    </source>
</evidence>
<keyword evidence="2" id="KW-1185">Reference proteome</keyword>
<gene>
    <name evidence="1" type="ORF">SOIL9_26010</name>
</gene>
<dbReference type="EMBL" id="LR593886">
    <property type="protein sequence ID" value="VTR95113.1"/>
    <property type="molecule type" value="Genomic_DNA"/>
</dbReference>
<proteinExistence type="predicted"/>